<proteinExistence type="inferred from homology"/>
<dbReference type="GO" id="GO:0003677">
    <property type="term" value="F:DNA binding"/>
    <property type="evidence" value="ECO:0007669"/>
    <property type="project" value="UniProtKB-KW"/>
</dbReference>
<feature type="domain" description="RNA polymerase sigma-70 region 2" evidence="6">
    <location>
        <begin position="33"/>
        <end position="98"/>
    </location>
</feature>
<comment type="caution">
    <text evidence="8">The sequence shown here is derived from an EMBL/GenBank/DDBJ whole genome shotgun (WGS) entry which is preliminary data.</text>
</comment>
<keyword evidence="4" id="KW-0238">DNA-binding</keyword>
<evidence type="ECO:0000259" key="7">
    <source>
        <dbReference type="Pfam" id="PF08281"/>
    </source>
</evidence>
<evidence type="ECO:0000313" key="9">
    <source>
        <dbReference type="Proteomes" id="UP000886805"/>
    </source>
</evidence>
<keyword evidence="2" id="KW-0805">Transcription regulation</keyword>
<dbReference type="InterPro" id="IPR013325">
    <property type="entry name" value="RNA_pol_sigma_r2"/>
</dbReference>
<comment type="similarity">
    <text evidence="1">Belongs to the sigma-70 factor family. ECF subfamily.</text>
</comment>
<dbReference type="NCBIfam" id="TIGR02937">
    <property type="entry name" value="sigma70-ECF"/>
    <property type="match status" value="1"/>
</dbReference>
<reference evidence="8" key="2">
    <citation type="submission" date="2021-04" db="EMBL/GenBank/DDBJ databases">
        <authorList>
            <person name="Gilroy R."/>
        </authorList>
    </citation>
    <scope>NUCLEOTIDE SEQUENCE</scope>
    <source>
        <strain evidence="8">ChiSxjej3B15-1167</strain>
    </source>
</reference>
<evidence type="ECO:0000259" key="6">
    <source>
        <dbReference type="Pfam" id="PF04542"/>
    </source>
</evidence>
<evidence type="ECO:0000256" key="2">
    <source>
        <dbReference type="ARBA" id="ARBA00023015"/>
    </source>
</evidence>
<dbReference type="InterPro" id="IPR039425">
    <property type="entry name" value="RNA_pol_sigma-70-like"/>
</dbReference>
<dbReference type="Gene3D" id="1.10.10.10">
    <property type="entry name" value="Winged helix-like DNA-binding domain superfamily/Winged helix DNA-binding domain"/>
    <property type="match status" value="1"/>
</dbReference>
<dbReference type="InterPro" id="IPR013324">
    <property type="entry name" value="RNA_pol_sigma_r3/r4-like"/>
</dbReference>
<dbReference type="PANTHER" id="PTHR43133">
    <property type="entry name" value="RNA POLYMERASE ECF-TYPE SIGMA FACTO"/>
    <property type="match status" value="1"/>
</dbReference>
<dbReference type="InterPro" id="IPR014284">
    <property type="entry name" value="RNA_pol_sigma-70_dom"/>
</dbReference>
<dbReference type="AlphaFoldDB" id="A0A9D1X464"/>
<accession>A0A9D1X464</accession>
<dbReference type="Proteomes" id="UP000886805">
    <property type="component" value="Unassembled WGS sequence"/>
</dbReference>
<dbReference type="EMBL" id="DXEQ01000188">
    <property type="protein sequence ID" value="HIX72638.1"/>
    <property type="molecule type" value="Genomic_DNA"/>
</dbReference>
<dbReference type="Pfam" id="PF08281">
    <property type="entry name" value="Sigma70_r4_2"/>
    <property type="match status" value="1"/>
</dbReference>
<evidence type="ECO:0000256" key="4">
    <source>
        <dbReference type="ARBA" id="ARBA00023125"/>
    </source>
</evidence>
<dbReference type="GO" id="GO:0016987">
    <property type="term" value="F:sigma factor activity"/>
    <property type="evidence" value="ECO:0007669"/>
    <property type="project" value="UniProtKB-KW"/>
</dbReference>
<protein>
    <submittedName>
        <fullName evidence="8">Sigma-70 family RNA polymerase sigma factor</fullName>
    </submittedName>
</protein>
<dbReference type="InterPro" id="IPR013249">
    <property type="entry name" value="RNA_pol_sigma70_r4_t2"/>
</dbReference>
<dbReference type="CDD" id="cd06171">
    <property type="entry name" value="Sigma70_r4"/>
    <property type="match status" value="1"/>
</dbReference>
<evidence type="ECO:0000256" key="3">
    <source>
        <dbReference type="ARBA" id="ARBA00023082"/>
    </source>
</evidence>
<dbReference type="GO" id="GO:0006352">
    <property type="term" value="P:DNA-templated transcription initiation"/>
    <property type="evidence" value="ECO:0007669"/>
    <property type="project" value="InterPro"/>
</dbReference>
<keyword evidence="3" id="KW-0731">Sigma factor</keyword>
<sequence length="193" mass="22943">MRNDLPIRDEADMTDEELYRSYLTDDTTGLEELMRRYGSALTLYIDGYVGDIHEAEDLMIEVFSYLFTKRPHIRDGGLRAYIYKAARHMALRHKSRRRPVFCLDDLPQEPEAEMLVEKVVKSKERSQLLHLCMEQLHVEYREALYLTYFEELSYKEAARVMGKNVKQITNLVYRGKQSLRRLLEQEGFTYEDE</sequence>
<dbReference type="InterPro" id="IPR007627">
    <property type="entry name" value="RNA_pol_sigma70_r2"/>
</dbReference>
<dbReference type="Pfam" id="PF04542">
    <property type="entry name" value="Sigma70_r2"/>
    <property type="match status" value="1"/>
</dbReference>
<dbReference type="SUPFAM" id="SSF88946">
    <property type="entry name" value="Sigma2 domain of RNA polymerase sigma factors"/>
    <property type="match status" value="1"/>
</dbReference>
<dbReference type="Gene3D" id="1.10.1740.10">
    <property type="match status" value="1"/>
</dbReference>
<evidence type="ECO:0000313" key="8">
    <source>
        <dbReference type="EMBL" id="HIX72638.1"/>
    </source>
</evidence>
<name>A0A9D1X464_9FIRM</name>
<dbReference type="InterPro" id="IPR036388">
    <property type="entry name" value="WH-like_DNA-bd_sf"/>
</dbReference>
<reference evidence="8" key="1">
    <citation type="journal article" date="2021" name="PeerJ">
        <title>Extensive microbial diversity within the chicken gut microbiome revealed by metagenomics and culture.</title>
        <authorList>
            <person name="Gilroy R."/>
            <person name="Ravi A."/>
            <person name="Getino M."/>
            <person name="Pursley I."/>
            <person name="Horton D.L."/>
            <person name="Alikhan N.F."/>
            <person name="Baker D."/>
            <person name="Gharbi K."/>
            <person name="Hall N."/>
            <person name="Watson M."/>
            <person name="Adriaenssens E.M."/>
            <person name="Foster-Nyarko E."/>
            <person name="Jarju S."/>
            <person name="Secka A."/>
            <person name="Antonio M."/>
            <person name="Oren A."/>
            <person name="Chaudhuri R.R."/>
            <person name="La Ragione R."/>
            <person name="Hildebrand F."/>
            <person name="Pallen M.J."/>
        </authorList>
    </citation>
    <scope>NUCLEOTIDE SEQUENCE</scope>
    <source>
        <strain evidence="8">ChiSxjej3B15-1167</strain>
    </source>
</reference>
<dbReference type="SUPFAM" id="SSF88659">
    <property type="entry name" value="Sigma3 and sigma4 domains of RNA polymerase sigma factors"/>
    <property type="match status" value="1"/>
</dbReference>
<evidence type="ECO:0000256" key="1">
    <source>
        <dbReference type="ARBA" id="ARBA00010641"/>
    </source>
</evidence>
<feature type="domain" description="RNA polymerase sigma factor 70 region 4 type 2" evidence="7">
    <location>
        <begin position="127"/>
        <end position="179"/>
    </location>
</feature>
<keyword evidence="5" id="KW-0804">Transcription</keyword>
<gene>
    <name evidence="8" type="ORF">H9849_06410</name>
</gene>
<evidence type="ECO:0000256" key="5">
    <source>
        <dbReference type="ARBA" id="ARBA00023163"/>
    </source>
</evidence>
<organism evidence="8 9">
    <name type="scientific">Candidatus Anaerobutyricum stercoripullorum</name>
    <dbReference type="NCBI Taxonomy" id="2838456"/>
    <lineage>
        <taxon>Bacteria</taxon>
        <taxon>Bacillati</taxon>
        <taxon>Bacillota</taxon>
        <taxon>Clostridia</taxon>
        <taxon>Lachnospirales</taxon>
        <taxon>Lachnospiraceae</taxon>
        <taxon>Anaerobutyricum</taxon>
    </lineage>
</organism>
<dbReference type="PANTHER" id="PTHR43133:SF8">
    <property type="entry name" value="RNA POLYMERASE SIGMA FACTOR HI_1459-RELATED"/>
    <property type="match status" value="1"/>
</dbReference>